<name>A0A926D1I5_9FIRM</name>
<dbReference type="EMBL" id="JACRSR010000001">
    <property type="protein sequence ID" value="MBC8530665.1"/>
    <property type="molecule type" value="Genomic_DNA"/>
</dbReference>
<dbReference type="InterPro" id="IPR024747">
    <property type="entry name" value="Pyridox_Oxase-rel"/>
</dbReference>
<accession>A0A926D1I5</accession>
<comment type="caution">
    <text evidence="1">The sequence shown here is derived from an EMBL/GenBank/DDBJ whole genome shotgun (WGS) entry which is preliminary data.</text>
</comment>
<proteinExistence type="predicted"/>
<dbReference type="PANTHER" id="PTHR34071">
    <property type="entry name" value="5-NITROIMIDAZOLE ANTIBIOTICS RESISTANCE PROTEIN, NIMA-FAMILY-RELATED PROTEIN-RELATED"/>
    <property type="match status" value="1"/>
</dbReference>
<evidence type="ECO:0000313" key="2">
    <source>
        <dbReference type="Proteomes" id="UP000623172"/>
    </source>
</evidence>
<dbReference type="Pfam" id="PF12900">
    <property type="entry name" value="Pyridox_ox_2"/>
    <property type="match status" value="1"/>
</dbReference>
<organism evidence="1 2">
    <name type="scientific">Gehongia tenuis</name>
    <dbReference type="NCBI Taxonomy" id="2763655"/>
    <lineage>
        <taxon>Bacteria</taxon>
        <taxon>Bacillati</taxon>
        <taxon>Bacillota</taxon>
        <taxon>Clostridia</taxon>
        <taxon>Christensenellales</taxon>
        <taxon>Christensenellaceae</taxon>
        <taxon>Gehongia</taxon>
    </lineage>
</organism>
<sequence>MYQPMRKADRALTPAESLQLLMKGEYGFLATVDREGQPYAVPLSYVLMDGAIYFHTALEGYMLDNLRHESRTHFTVVGETEPHLEGKANFTTSFESVMVFGRAFEVTDREERTKALLALCEKYVPGHTEMARKVSAACVRSAVWKVSLDHVTGKAKRKL</sequence>
<keyword evidence="2" id="KW-1185">Reference proteome</keyword>
<dbReference type="Proteomes" id="UP000623172">
    <property type="component" value="Unassembled WGS sequence"/>
</dbReference>
<protein>
    <submittedName>
        <fullName evidence="1">Pyridoxamine 5'-phosphate oxidase family protein</fullName>
    </submittedName>
</protein>
<dbReference type="RefSeq" id="WP_249314638.1">
    <property type="nucleotide sequence ID" value="NZ_JACRSR010000001.1"/>
</dbReference>
<dbReference type="PANTHER" id="PTHR34071:SF2">
    <property type="entry name" value="FLAVIN-NUCLEOTIDE-BINDING PROTEIN"/>
    <property type="match status" value="1"/>
</dbReference>
<dbReference type="AlphaFoldDB" id="A0A926D1I5"/>
<gene>
    <name evidence="1" type="ORF">H8696_02225</name>
</gene>
<reference evidence="1" key="1">
    <citation type="submission" date="2020-08" db="EMBL/GenBank/DDBJ databases">
        <title>Genome public.</title>
        <authorList>
            <person name="Liu C."/>
            <person name="Sun Q."/>
        </authorList>
    </citation>
    <scope>NUCLEOTIDE SEQUENCE</scope>
    <source>
        <strain evidence="1">NSJ-53</strain>
    </source>
</reference>
<dbReference type="InterPro" id="IPR012349">
    <property type="entry name" value="Split_barrel_FMN-bd"/>
</dbReference>
<dbReference type="SUPFAM" id="SSF50475">
    <property type="entry name" value="FMN-binding split barrel"/>
    <property type="match status" value="1"/>
</dbReference>
<evidence type="ECO:0000313" key="1">
    <source>
        <dbReference type="EMBL" id="MBC8530665.1"/>
    </source>
</evidence>
<dbReference type="Gene3D" id="2.30.110.10">
    <property type="entry name" value="Electron Transport, Fmn-binding Protein, Chain A"/>
    <property type="match status" value="1"/>
</dbReference>